<dbReference type="PIRSF" id="PIRSF002741">
    <property type="entry name" value="MppA"/>
    <property type="match status" value="1"/>
</dbReference>
<dbReference type="CDD" id="cd08490">
    <property type="entry name" value="PBP2_NikA_DppA_OppA_like_3"/>
    <property type="match status" value="1"/>
</dbReference>
<dbReference type="GO" id="GO:0043190">
    <property type="term" value="C:ATP-binding cassette (ABC) transporter complex"/>
    <property type="evidence" value="ECO:0007669"/>
    <property type="project" value="InterPro"/>
</dbReference>
<dbReference type="PANTHER" id="PTHR30290:SF81">
    <property type="entry name" value="OLIGOPEPTIDE-BINDING PROTEIN OPPA"/>
    <property type="match status" value="1"/>
</dbReference>
<dbReference type="GO" id="GO:1904680">
    <property type="term" value="F:peptide transmembrane transporter activity"/>
    <property type="evidence" value="ECO:0007669"/>
    <property type="project" value="TreeGrafter"/>
</dbReference>
<sequence length="519" mass="58824">MLKNWNRKRNLGLWMVLALCFLALIGCAGNDETSTDKGTNEEDSNQKATLAFSWSPASLDPHGSDSWEVMRSGTAETLIKLNEELEPTTWLAKSWKQENDTTWLFQLQKNVSFHNGKVMDATSVKDSLQRSIDKNPKAKDLLQIKSMEAVSDTELKIETTQPNAALIAHLADPATIIVDVATINDKDSYPAFTGAFKIKQFNQDQSLIVERYEDYWGEKALLSEVTIKFISDANTRLMALQSGDVDGATDISVDHIDVLEKNKKFEVLTATSLRTHMLMYNMESPLFKELALRKVVDMLIPREEIVNSVMKGQGSVAHSTFSPVLPFGKVENKEETESVNQLMQQEGWKKNSEGMWEKEGKTFEATLLTFPQRPELTVMAEVIQNKLLAEGMKINIRQVENIDDTLANEDWDLSMYSMLTAHTGDPQYFLEIFYQSNSESNVSKYVSLSVDKMINQLSQTTDLEKRNQLAIQIQEEINKDIPQSFIVFPNTVFAVRDGLKGFVAHPIEYYYNHSQIDVE</sequence>
<organism evidence="3 4">
    <name type="scientific">Peribacillus asahii</name>
    <dbReference type="NCBI Taxonomy" id="228899"/>
    <lineage>
        <taxon>Bacteria</taxon>
        <taxon>Bacillati</taxon>
        <taxon>Bacillota</taxon>
        <taxon>Bacilli</taxon>
        <taxon>Bacillales</taxon>
        <taxon>Bacillaceae</taxon>
        <taxon>Peribacillus</taxon>
    </lineage>
</organism>
<dbReference type="Gene3D" id="3.40.190.10">
    <property type="entry name" value="Periplasmic binding protein-like II"/>
    <property type="match status" value="1"/>
</dbReference>
<dbReference type="KEGG" id="pasa:BAOM_4556"/>
<dbReference type="SUPFAM" id="SSF53850">
    <property type="entry name" value="Periplasmic binding protein-like II"/>
    <property type="match status" value="1"/>
</dbReference>
<dbReference type="GO" id="GO:0015833">
    <property type="term" value="P:peptide transport"/>
    <property type="evidence" value="ECO:0007669"/>
    <property type="project" value="TreeGrafter"/>
</dbReference>
<dbReference type="Gene3D" id="3.10.105.10">
    <property type="entry name" value="Dipeptide-binding Protein, Domain 3"/>
    <property type="match status" value="1"/>
</dbReference>
<dbReference type="InterPro" id="IPR000914">
    <property type="entry name" value="SBP_5_dom"/>
</dbReference>
<reference evidence="3 4" key="1">
    <citation type="submission" date="2018-01" db="EMBL/GenBank/DDBJ databases">
        <title>Bacillus asahii Genome sequencing and assembly.</title>
        <authorList>
            <person name="Jiang H."/>
            <person name="Feng Y."/>
            <person name="Zhao F."/>
            <person name="Lin X."/>
        </authorList>
    </citation>
    <scope>NUCLEOTIDE SEQUENCE [LARGE SCALE GENOMIC DNA]</scope>
    <source>
        <strain evidence="3 4">OM18</strain>
    </source>
</reference>
<evidence type="ECO:0000256" key="1">
    <source>
        <dbReference type="SAM" id="SignalP"/>
    </source>
</evidence>
<proteinExistence type="predicted"/>
<dbReference type="PANTHER" id="PTHR30290">
    <property type="entry name" value="PERIPLASMIC BINDING COMPONENT OF ABC TRANSPORTER"/>
    <property type="match status" value="1"/>
</dbReference>
<name>A0A3T0KXS4_9BACI</name>
<evidence type="ECO:0000313" key="3">
    <source>
        <dbReference type="EMBL" id="AZV45136.1"/>
    </source>
</evidence>
<evidence type="ECO:0000313" key="4">
    <source>
        <dbReference type="Proteomes" id="UP000283095"/>
    </source>
</evidence>
<dbReference type="PROSITE" id="PS51257">
    <property type="entry name" value="PROKAR_LIPOPROTEIN"/>
    <property type="match status" value="1"/>
</dbReference>
<feature type="chain" id="PRO_5039384331" evidence="1">
    <location>
        <begin position="29"/>
        <end position="519"/>
    </location>
</feature>
<dbReference type="InterPro" id="IPR039424">
    <property type="entry name" value="SBP_5"/>
</dbReference>
<protein>
    <submittedName>
        <fullName evidence="3">Peptide ABC transporter substrate-binding protein</fullName>
    </submittedName>
</protein>
<feature type="domain" description="Solute-binding protein family 5" evidence="2">
    <location>
        <begin position="86"/>
        <end position="439"/>
    </location>
</feature>
<dbReference type="Pfam" id="PF00496">
    <property type="entry name" value="SBP_bac_5"/>
    <property type="match status" value="1"/>
</dbReference>
<evidence type="ECO:0000259" key="2">
    <source>
        <dbReference type="Pfam" id="PF00496"/>
    </source>
</evidence>
<keyword evidence="1" id="KW-0732">Signal</keyword>
<dbReference type="Proteomes" id="UP000283095">
    <property type="component" value="Chromosome"/>
</dbReference>
<feature type="signal peptide" evidence="1">
    <location>
        <begin position="1"/>
        <end position="28"/>
    </location>
</feature>
<dbReference type="OrthoDB" id="9796817at2"/>
<accession>A0A3T0KXS4</accession>
<gene>
    <name evidence="3" type="ORF">BAOM_4556</name>
</gene>
<dbReference type="AlphaFoldDB" id="A0A3T0KXS4"/>
<dbReference type="GO" id="GO:0042597">
    <property type="term" value="C:periplasmic space"/>
    <property type="evidence" value="ECO:0007669"/>
    <property type="project" value="UniProtKB-ARBA"/>
</dbReference>
<dbReference type="EMBL" id="CP026095">
    <property type="protein sequence ID" value="AZV45136.1"/>
    <property type="molecule type" value="Genomic_DNA"/>
</dbReference>
<dbReference type="RefSeq" id="WP_127761983.1">
    <property type="nucleotide sequence ID" value="NZ_CP026095.1"/>
</dbReference>
<dbReference type="InterPro" id="IPR030678">
    <property type="entry name" value="Peptide/Ni-bd"/>
</dbReference>